<keyword evidence="4" id="KW-0547">Nucleotide-binding</keyword>
<dbReference type="EC" id="2.7.11.22" evidence="1"/>
<dbReference type="EMBL" id="GEBQ01014505">
    <property type="protein sequence ID" value="JAT25472.1"/>
    <property type="molecule type" value="Transcribed_RNA"/>
</dbReference>
<dbReference type="InterPro" id="IPR000719">
    <property type="entry name" value="Prot_kinase_dom"/>
</dbReference>
<keyword evidence="3" id="KW-0808">Transferase</keyword>
<keyword evidence="2" id="KW-0723">Serine/threonine-protein kinase</keyword>
<keyword evidence="5" id="KW-0418">Kinase</keyword>
<keyword evidence="6" id="KW-0067">ATP-binding</keyword>
<evidence type="ECO:0000256" key="6">
    <source>
        <dbReference type="ARBA" id="ARBA00022840"/>
    </source>
</evidence>
<dbReference type="FunFam" id="3.30.200.20:FF:000049">
    <property type="entry name" value="cyclin-dependent kinase-like 1 isoform X1"/>
    <property type="match status" value="1"/>
</dbReference>
<dbReference type="PROSITE" id="PS50011">
    <property type="entry name" value="PROTEIN_KINASE_DOM"/>
    <property type="match status" value="1"/>
</dbReference>
<name>A0A1B6LNZ8_9HEMI</name>
<evidence type="ECO:0000256" key="3">
    <source>
        <dbReference type="ARBA" id="ARBA00022679"/>
    </source>
</evidence>
<dbReference type="GO" id="GO:0004693">
    <property type="term" value="F:cyclin-dependent protein serine/threonine kinase activity"/>
    <property type="evidence" value="ECO:0007669"/>
    <property type="project" value="UniProtKB-EC"/>
</dbReference>
<gene>
    <name evidence="10" type="ORF">g.1801</name>
</gene>
<dbReference type="AlphaFoldDB" id="A0A1B6LNZ8"/>
<comment type="catalytic activity">
    <reaction evidence="7">
        <text>L-threonyl-[protein] + ATP = O-phospho-L-threonyl-[protein] + ADP + H(+)</text>
        <dbReference type="Rhea" id="RHEA:46608"/>
        <dbReference type="Rhea" id="RHEA-COMP:11060"/>
        <dbReference type="Rhea" id="RHEA-COMP:11605"/>
        <dbReference type="ChEBI" id="CHEBI:15378"/>
        <dbReference type="ChEBI" id="CHEBI:30013"/>
        <dbReference type="ChEBI" id="CHEBI:30616"/>
        <dbReference type="ChEBI" id="CHEBI:61977"/>
        <dbReference type="ChEBI" id="CHEBI:456216"/>
        <dbReference type="EC" id="2.7.11.22"/>
    </reaction>
</comment>
<comment type="catalytic activity">
    <reaction evidence="8">
        <text>L-seryl-[protein] + ATP = O-phospho-L-seryl-[protein] + ADP + H(+)</text>
        <dbReference type="Rhea" id="RHEA:17989"/>
        <dbReference type="Rhea" id="RHEA-COMP:9863"/>
        <dbReference type="Rhea" id="RHEA-COMP:11604"/>
        <dbReference type="ChEBI" id="CHEBI:15378"/>
        <dbReference type="ChEBI" id="CHEBI:29999"/>
        <dbReference type="ChEBI" id="CHEBI:30616"/>
        <dbReference type="ChEBI" id="CHEBI:83421"/>
        <dbReference type="ChEBI" id="CHEBI:456216"/>
        <dbReference type="EC" id="2.7.11.22"/>
    </reaction>
</comment>
<evidence type="ECO:0000313" key="10">
    <source>
        <dbReference type="EMBL" id="JAT25472.1"/>
    </source>
</evidence>
<evidence type="ECO:0000259" key="9">
    <source>
        <dbReference type="PROSITE" id="PS50011"/>
    </source>
</evidence>
<dbReference type="InterPro" id="IPR011009">
    <property type="entry name" value="Kinase-like_dom_sf"/>
</dbReference>
<evidence type="ECO:0000256" key="7">
    <source>
        <dbReference type="ARBA" id="ARBA00047811"/>
    </source>
</evidence>
<evidence type="ECO:0000256" key="8">
    <source>
        <dbReference type="ARBA" id="ARBA00048367"/>
    </source>
</evidence>
<evidence type="ECO:0000256" key="2">
    <source>
        <dbReference type="ARBA" id="ARBA00022527"/>
    </source>
</evidence>
<accession>A0A1B6LNZ8</accession>
<proteinExistence type="predicted"/>
<protein>
    <recommendedName>
        <fullName evidence="1">cyclin-dependent kinase</fullName>
        <ecNumber evidence="1">2.7.11.22</ecNumber>
    </recommendedName>
</protein>
<dbReference type="GO" id="GO:0005524">
    <property type="term" value="F:ATP binding"/>
    <property type="evidence" value="ECO:0007669"/>
    <property type="project" value="UniProtKB-KW"/>
</dbReference>
<sequence>MDKYVRIAVVGEIPDAIVMSCRHKETGQLVAIKEFVVTENDHYVRKLALREIRMLRKLRHDNLVNMIEVFRHKRKFHLVFEHMSHTVLDELQENPKGLGGELARQYVFQIVRGIEFCHRNGIVHRNISPENILVSSGGVVKLCDFRMARMVSVGVESCTGHVGTRWYRAPELLVADSKYGRPVDVWAVGCLISEIITGVPLFPGESEVDQLYHIVSLLGTLCSRHVYLIAINPQLKDMTSLTLQNNVPDPFQCLKVRFPSWPHLTLDIVSLCLLLDPEQRASTSQLLHHPYFTQDNFSQQFLPEVRRKVRQEFLGNPLLGKFYLQHVEPNMTEVNTVVSEATKLSTKNVFPCWKIKSPRDEGKRKCENQTLKCLYGTANSTVSRDSALSTEEYDDELVRNLPKSLTEITKYSPLKLQTCYQSMSNKMSSCSLLNAMITEHSLQTDTSHTPASVGVMPHHQNLAELAQRLITETEP</sequence>
<feature type="domain" description="Protein kinase" evidence="9">
    <location>
        <begin position="4"/>
        <end position="292"/>
    </location>
</feature>
<evidence type="ECO:0000256" key="5">
    <source>
        <dbReference type="ARBA" id="ARBA00022777"/>
    </source>
</evidence>
<organism evidence="10">
    <name type="scientific">Graphocephala atropunctata</name>
    <dbReference type="NCBI Taxonomy" id="36148"/>
    <lineage>
        <taxon>Eukaryota</taxon>
        <taxon>Metazoa</taxon>
        <taxon>Ecdysozoa</taxon>
        <taxon>Arthropoda</taxon>
        <taxon>Hexapoda</taxon>
        <taxon>Insecta</taxon>
        <taxon>Pterygota</taxon>
        <taxon>Neoptera</taxon>
        <taxon>Paraneoptera</taxon>
        <taxon>Hemiptera</taxon>
        <taxon>Auchenorrhyncha</taxon>
        <taxon>Membracoidea</taxon>
        <taxon>Cicadellidae</taxon>
        <taxon>Cicadellinae</taxon>
        <taxon>Cicadellini</taxon>
        <taxon>Graphocephala</taxon>
    </lineage>
</organism>
<dbReference type="SUPFAM" id="SSF56112">
    <property type="entry name" value="Protein kinase-like (PK-like)"/>
    <property type="match status" value="1"/>
</dbReference>
<evidence type="ECO:0000256" key="4">
    <source>
        <dbReference type="ARBA" id="ARBA00022741"/>
    </source>
</evidence>
<dbReference type="FunFam" id="1.10.510.10:FF:000624">
    <property type="entry name" value="Mitogen-activated protein kinase"/>
    <property type="match status" value="1"/>
</dbReference>
<dbReference type="Pfam" id="PF00069">
    <property type="entry name" value="Pkinase"/>
    <property type="match status" value="1"/>
</dbReference>
<dbReference type="InterPro" id="IPR050117">
    <property type="entry name" value="MAPK"/>
</dbReference>
<reference evidence="10" key="1">
    <citation type="submission" date="2015-11" db="EMBL/GenBank/DDBJ databases">
        <title>De novo transcriptome assembly of four potential Pierce s Disease insect vectors from Arizona vineyards.</title>
        <authorList>
            <person name="Tassone E.E."/>
        </authorList>
    </citation>
    <scope>NUCLEOTIDE SEQUENCE</scope>
</reference>
<dbReference type="Gene3D" id="1.10.510.10">
    <property type="entry name" value="Transferase(Phosphotransferase) domain 1"/>
    <property type="match status" value="1"/>
</dbReference>
<dbReference type="PANTHER" id="PTHR24055">
    <property type="entry name" value="MITOGEN-ACTIVATED PROTEIN KINASE"/>
    <property type="match status" value="1"/>
</dbReference>
<evidence type="ECO:0000256" key="1">
    <source>
        <dbReference type="ARBA" id="ARBA00012425"/>
    </source>
</evidence>
<dbReference type="Gene3D" id="3.30.200.20">
    <property type="entry name" value="Phosphorylase Kinase, domain 1"/>
    <property type="match status" value="1"/>
</dbReference>